<gene>
    <name evidence="6" type="primary">tsaR</name>
    <name evidence="6" type="ORF">PS704_05176</name>
</gene>
<dbReference type="SUPFAM" id="SSF53850">
    <property type="entry name" value="Periplasmic binding protein-like II"/>
    <property type="match status" value="1"/>
</dbReference>
<dbReference type="GO" id="GO:0003700">
    <property type="term" value="F:DNA-binding transcription factor activity"/>
    <property type="evidence" value="ECO:0007669"/>
    <property type="project" value="InterPro"/>
</dbReference>
<keyword evidence="4" id="KW-0804">Transcription</keyword>
<protein>
    <submittedName>
        <fullName evidence="6">HTH-type transcriptional regulator TsaR</fullName>
    </submittedName>
</protein>
<dbReference type="PANTHER" id="PTHR30419">
    <property type="entry name" value="HTH-TYPE TRANSCRIPTIONAL REGULATOR YBHD"/>
    <property type="match status" value="1"/>
</dbReference>
<evidence type="ECO:0000256" key="2">
    <source>
        <dbReference type="ARBA" id="ARBA00023015"/>
    </source>
</evidence>
<dbReference type="RefSeq" id="WP_150639795.1">
    <property type="nucleotide sequence ID" value="NZ_CABVHP010000022.1"/>
</dbReference>
<dbReference type="SUPFAM" id="SSF46785">
    <property type="entry name" value="Winged helix' DNA-binding domain"/>
    <property type="match status" value="1"/>
</dbReference>
<dbReference type="InterPro" id="IPR050950">
    <property type="entry name" value="HTH-type_LysR_regulators"/>
</dbReference>
<dbReference type="Proteomes" id="UP000326557">
    <property type="component" value="Unassembled WGS sequence"/>
</dbReference>
<dbReference type="PANTHER" id="PTHR30419:SF30">
    <property type="entry name" value="LYSR FAMILY TRANSCRIPTIONAL REGULATOR"/>
    <property type="match status" value="1"/>
</dbReference>
<dbReference type="Gene3D" id="3.40.190.290">
    <property type="match status" value="1"/>
</dbReference>
<comment type="similarity">
    <text evidence="1">Belongs to the LysR transcriptional regulatory family.</text>
</comment>
<organism evidence="6 7">
    <name type="scientific">Pseudomonas fluorescens</name>
    <dbReference type="NCBI Taxonomy" id="294"/>
    <lineage>
        <taxon>Bacteria</taxon>
        <taxon>Pseudomonadati</taxon>
        <taxon>Pseudomonadota</taxon>
        <taxon>Gammaproteobacteria</taxon>
        <taxon>Pseudomonadales</taxon>
        <taxon>Pseudomonadaceae</taxon>
        <taxon>Pseudomonas</taxon>
    </lineage>
</organism>
<reference evidence="6 7" key="1">
    <citation type="submission" date="2019-09" db="EMBL/GenBank/DDBJ databases">
        <authorList>
            <person name="Chandra G."/>
            <person name="Truman W A."/>
        </authorList>
    </citation>
    <scope>NUCLEOTIDE SEQUENCE [LARGE SCALE GENOMIC DNA]</scope>
    <source>
        <strain evidence="6">PS704</strain>
    </source>
</reference>
<sequence length="305" mass="33573">MKLTQLRAFCSVVDMGSFRSAARALDVAQSTLTESIQSLERELGTTLLVRSNQGISLTLAGKVFLTRARSIILDCDRAVQDVRQSQGAPEGQIALGITAEPLAACLMPVFNSFTRRFPNVRLHVASGQTKRLIEMIRAGRLDFVMCPLSTDVCDIDLQIERLYRSQASVIARKGHPLADARSVRDLADCQWISVRPAGMAGSAENQLTDLFRDQGLPPPKIVITTESLLEILHIIAETDYLTMEPGVLASMKLFSASLTSIAIREPLESCEVCLISRRVSPFTPVTQELTSMLISYSRLRHRAKG</sequence>
<evidence type="ECO:0000256" key="4">
    <source>
        <dbReference type="ARBA" id="ARBA00023163"/>
    </source>
</evidence>
<feature type="domain" description="HTH lysR-type" evidence="5">
    <location>
        <begin position="1"/>
        <end position="58"/>
    </location>
</feature>
<dbReference type="PRINTS" id="PR00039">
    <property type="entry name" value="HTHLYSR"/>
</dbReference>
<dbReference type="InterPro" id="IPR036388">
    <property type="entry name" value="WH-like_DNA-bd_sf"/>
</dbReference>
<accession>A0A5E7F4M4</accession>
<dbReference type="InterPro" id="IPR036390">
    <property type="entry name" value="WH_DNA-bd_sf"/>
</dbReference>
<dbReference type="Pfam" id="PF00126">
    <property type="entry name" value="HTH_1"/>
    <property type="match status" value="1"/>
</dbReference>
<evidence type="ECO:0000256" key="3">
    <source>
        <dbReference type="ARBA" id="ARBA00023125"/>
    </source>
</evidence>
<keyword evidence="2" id="KW-0805">Transcription regulation</keyword>
<keyword evidence="3" id="KW-0238">DNA-binding</keyword>
<evidence type="ECO:0000313" key="7">
    <source>
        <dbReference type="Proteomes" id="UP000326557"/>
    </source>
</evidence>
<evidence type="ECO:0000256" key="1">
    <source>
        <dbReference type="ARBA" id="ARBA00009437"/>
    </source>
</evidence>
<dbReference type="InterPro" id="IPR005119">
    <property type="entry name" value="LysR_subst-bd"/>
</dbReference>
<dbReference type="GO" id="GO:0003677">
    <property type="term" value="F:DNA binding"/>
    <property type="evidence" value="ECO:0007669"/>
    <property type="project" value="UniProtKB-KW"/>
</dbReference>
<proteinExistence type="inferred from homology"/>
<dbReference type="FunFam" id="1.10.10.10:FF:000001">
    <property type="entry name" value="LysR family transcriptional regulator"/>
    <property type="match status" value="1"/>
</dbReference>
<dbReference type="GO" id="GO:0005829">
    <property type="term" value="C:cytosol"/>
    <property type="evidence" value="ECO:0007669"/>
    <property type="project" value="TreeGrafter"/>
</dbReference>
<evidence type="ECO:0000313" key="6">
    <source>
        <dbReference type="EMBL" id="VVO33137.1"/>
    </source>
</evidence>
<dbReference type="Gene3D" id="1.10.10.10">
    <property type="entry name" value="Winged helix-like DNA-binding domain superfamily/Winged helix DNA-binding domain"/>
    <property type="match status" value="1"/>
</dbReference>
<dbReference type="EMBL" id="CABVHP010000022">
    <property type="protein sequence ID" value="VVO33137.1"/>
    <property type="molecule type" value="Genomic_DNA"/>
</dbReference>
<dbReference type="AlphaFoldDB" id="A0A5E7F4M4"/>
<name>A0A5E7F4M4_PSEFL</name>
<dbReference type="OrthoDB" id="7010314at2"/>
<dbReference type="PROSITE" id="PS50931">
    <property type="entry name" value="HTH_LYSR"/>
    <property type="match status" value="1"/>
</dbReference>
<evidence type="ECO:0000259" key="5">
    <source>
        <dbReference type="PROSITE" id="PS50931"/>
    </source>
</evidence>
<dbReference type="Pfam" id="PF03466">
    <property type="entry name" value="LysR_substrate"/>
    <property type="match status" value="1"/>
</dbReference>
<dbReference type="InterPro" id="IPR000847">
    <property type="entry name" value="LysR_HTH_N"/>
</dbReference>